<dbReference type="AlphaFoldDB" id="A0A6G6ISZ3"/>
<reference evidence="1 2" key="1">
    <citation type="submission" date="2020-02" db="EMBL/GenBank/DDBJ databases">
        <title>Integrative conjugative elements (ICEs) and plasmids drive adaptation of Pseudomonas nitroreducens strain HBP1 to wastewater environment.</title>
        <authorList>
            <person name="Sentchilo V."/>
            <person name="Carraro N."/>
            <person name="Bertelli C."/>
            <person name="van der Meer J.R."/>
        </authorList>
    </citation>
    <scope>NUCLEOTIDE SEQUENCE [LARGE SCALE GENOMIC DNA]</scope>
    <source>
        <strain evidence="1 2">HBP1</strain>
    </source>
</reference>
<dbReference type="Proteomes" id="UP000501063">
    <property type="component" value="Chromosome"/>
</dbReference>
<accession>A0A6G6ISZ3</accession>
<name>A0A6G6ISZ3_PSENT</name>
<proteinExistence type="predicted"/>
<gene>
    <name evidence="1" type="ORF">G5B91_07485</name>
</gene>
<dbReference type="KEGG" id="pnt:G5B91_07485"/>
<dbReference type="EMBL" id="CP049140">
    <property type="protein sequence ID" value="QIE86114.1"/>
    <property type="molecule type" value="Genomic_DNA"/>
</dbReference>
<organism evidence="1 2">
    <name type="scientific">Pseudomonas nitroreducens</name>
    <dbReference type="NCBI Taxonomy" id="46680"/>
    <lineage>
        <taxon>Bacteria</taxon>
        <taxon>Pseudomonadati</taxon>
        <taxon>Pseudomonadota</taxon>
        <taxon>Gammaproteobacteria</taxon>
        <taxon>Pseudomonadales</taxon>
        <taxon>Pseudomonadaceae</taxon>
        <taxon>Pseudomonas</taxon>
    </lineage>
</organism>
<dbReference type="RefSeq" id="WP_128082623.1">
    <property type="nucleotide sequence ID" value="NZ_CP049140.1"/>
</dbReference>
<evidence type="ECO:0000313" key="1">
    <source>
        <dbReference type="EMBL" id="QIE86114.1"/>
    </source>
</evidence>
<evidence type="ECO:0000313" key="2">
    <source>
        <dbReference type="Proteomes" id="UP000501063"/>
    </source>
</evidence>
<dbReference type="PROSITE" id="PS51257">
    <property type="entry name" value="PROKAR_LIPOPROTEIN"/>
    <property type="match status" value="1"/>
</dbReference>
<sequence length="311" mass="33454">MYSKYLSDTQYKLFTLITIFYLLSGCASPAAYQEPIIKFQQASAVVVESARADYTSANRMARNAFIDESVENKTDIDIAKLRDSGVISSEDLNVRLNALNALSKHGQLLLALSSSDAPDKAAEAANSLSSSVVSLNSSIANLRSVQSSGKIDQAAGAFSDLAALVVKDVLNKKISTALDRAINSSSKPVSALIVLIDEDMRALAVKRNKAVSAARVRAVDGYRESLSKGADQIKRSASELKFAEDNWDNNLLVSSSPALEAMRDAHSQLVDYAKSSKKPQDLSELVDAVDAFVQRAIIVAEAVKAAKAYRE</sequence>
<protein>
    <submittedName>
        <fullName evidence="1">Uncharacterized protein</fullName>
    </submittedName>
</protein>